<dbReference type="RefSeq" id="WP_188450748.1">
    <property type="nucleotide sequence ID" value="NZ_BMFS01000001.1"/>
</dbReference>
<gene>
    <name evidence="2" type="ORF">GCM10007420_02650</name>
</gene>
<accession>A0ABQ1XD57</accession>
<proteinExistence type="predicted"/>
<evidence type="ECO:0000313" key="2">
    <source>
        <dbReference type="EMBL" id="GGG90921.1"/>
    </source>
</evidence>
<protein>
    <submittedName>
        <fullName evidence="2">Uncharacterized protein</fullName>
    </submittedName>
</protein>
<feature type="transmembrane region" description="Helical" evidence="1">
    <location>
        <begin position="16"/>
        <end position="34"/>
    </location>
</feature>
<organism evidence="2 3">
    <name type="scientific">Glycocaulis albus</name>
    <dbReference type="NCBI Taxonomy" id="1382801"/>
    <lineage>
        <taxon>Bacteria</taxon>
        <taxon>Pseudomonadati</taxon>
        <taxon>Pseudomonadota</taxon>
        <taxon>Alphaproteobacteria</taxon>
        <taxon>Maricaulales</taxon>
        <taxon>Maricaulaceae</taxon>
        <taxon>Glycocaulis</taxon>
    </lineage>
</organism>
<keyword evidence="3" id="KW-1185">Reference proteome</keyword>
<name>A0ABQ1XD57_9PROT</name>
<keyword evidence="1" id="KW-1133">Transmembrane helix</keyword>
<keyword evidence="1" id="KW-0472">Membrane</keyword>
<sequence>MDILDRIVQLIETLDVLIALATGAGAATVVLRIARRRRHRGFWRLRSPIQMSLCVATSAATNTGKYTRYATGVGQVRALSDITHSLKQAYGEDADPTVYMSESMPAEAVRCDLVLVGGSKNNTVTRRFLDAVFDDVGLRFDPDDENIIVLDGVRYETLVSNGAVQKDYALVLVTDNPFCNGRRVFLFAGSHTYGTGAAGRLLREDLIEKRFFLPRRFLCLAEITVDQHLDLTMKTVLFRPLKPGTHA</sequence>
<dbReference type="EMBL" id="BMFS01000001">
    <property type="protein sequence ID" value="GGG90921.1"/>
    <property type="molecule type" value="Genomic_DNA"/>
</dbReference>
<reference evidence="3" key="1">
    <citation type="journal article" date="2019" name="Int. J. Syst. Evol. Microbiol.">
        <title>The Global Catalogue of Microorganisms (GCM) 10K type strain sequencing project: providing services to taxonomists for standard genome sequencing and annotation.</title>
        <authorList>
            <consortium name="The Broad Institute Genomics Platform"/>
            <consortium name="The Broad Institute Genome Sequencing Center for Infectious Disease"/>
            <person name="Wu L."/>
            <person name="Ma J."/>
        </authorList>
    </citation>
    <scope>NUCLEOTIDE SEQUENCE [LARGE SCALE GENOMIC DNA]</scope>
    <source>
        <strain evidence="3">CGMCC 1.12766</strain>
    </source>
</reference>
<evidence type="ECO:0000256" key="1">
    <source>
        <dbReference type="SAM" id="Phobius"/>
    </source>
</evidence>
<comment type="caution">
    <text evidence="2">The sequence shown here is derived from an EMBL/GenBank/DDBJ whole genome shotgun (WGS) entry which is preliminary data.</text>
</comment>
<dbReference type="Proteomes" id="UP000648722">
    <property type="component" value="Unassembled WGS sequence"/>
</dbReference>
<keyword evidence="1" id="KW-0812">Transmembrane</keyword>
<evidence type="ECO:0000313" key="3">
    <source>
        <dbReference type="Proteomes" id="UP000648722"/>
    </source>
</evidence>